<feature type="region of interest" description="Disordered" evidence="1">
    <location>
        <begin position="712"/>
        <end position="750"/>
    </location>
</feature>
<dbReference type="AlphaFoldDB" id="A0A1E1IZT6"/>
<feature type="compositionally biased region" description="Polar residues" evidence="1">
    <location>
        <begin position="347"/>
        <end position="362"/>
    </location>
</feature>
<feature type="region of interest" description="Disordered" evidence="1">
    <location>
        <begin position="403"/>
        <end position="427"/>
    </location>
</feature>
<feature type="compositionally biased region" description="Polar residues" evidence="1">
    <location>
        <begin position="713"/>
        <end position="725"/>
    </location>
</feature>
<sequence length="843" mass="92286">MCWMCETRCESGPGSTWSEAPALFFSQVTDGPPVSLLTLCGTCATAVGGDMQATSQQVLQRCHHTPVIRYRTVAYVNVVREYKLLLELMAGKVVRSCERMQSMQASVARQQQQQQRQHAYGSAEEQQSYMDPAISVSRVSLTSLCPSLQEKVLSQLLEALEDLLQRDRRAVRLAAGQTPLSQERSLLPLSEAMAPRERHVLLEELAHVERQLMSVRSSATAAMVTPARPGLSPQPLRDRHLYDVPSANRTHPRGGANADDGGVVYSPRSPVQLHQLPQRSSASPYGRVVEEAAGRLASVADPRRYFQHCHALMPGTSKVAQMRSYPDTSGRAPRPSQSRESSPPELTSPQRGTYGGSASNTAGHDDGDNVVSGNHIRASGGIAVVGAPPSVAITTTAPFPFSPAPRQVQDTSGNYRSAVGSASRADCTRDVQHTRLPSQDGTHRRGAVSAVQSQPLLDQEARRSLQALIGTAMWEAYRRPPPAEGESREPATHSSEEVGAGYNPGRCRRHGAVGSDIGNPNSDSDLQLWDYFAGRLSTTPALPVGCGGGGNYRTPPSMSPSPAFHLLTCEDRGSVVPLRQQTDATSQAQDETVAAGVFDSPHSDLSSHDIAALQRRVLHERQLRQEAKEAMLSAHTRIAALEMTTNDMAEMLLTHRLSVTFRAHLEGMEMLVGRWTRLAQNFCLQKSLLFAEEASVMVRQLLRKKFGVKSLWSPRTPQQQSNRRPTSPCVEARPSRDERQEDELWVSREEDKVSDTVRDSSFWRRSDGGHHSAAAAVMGDHSLKLTGEEEEVHHRHSFHANHPSACSLPERQPLHQSPPSSTPASTSFSFPTTLQLQPLSLRL</sequence>
<organism evidence="2">
    <name type="scientific">Leishmania guyanensis</name>
    <dbReference type="NCBI Taxonomy" id="5670"/>
    <lineage>
        <taxon>Eukaryota</taxon>
        <taxon>Discoba</taxon>
        <taxon>Euglenozoa</taxon>
        <taxon>Kinetoplastea</taxon>
        <taxon>Metakinetoplastina</taxon>
        <taxon>Trypanosomatida</taxon>
        <taxon>Trypanosomatidae</taxon>
        <taxon>Leishmaniinae</taxon>
        <taxon>Leishmania</taxon>
        <taxon>Leishmania guyanensis species complex</taxon>
    </lineage>
</organism>
<feature type="region of interest" description="Disordered" evidence="1">
    <location>
        <begin position="789"/>
        <end position="831"/>
    </location>
</feature>
<evidence type="ECO:0000313" key="2">
    <source>
        <dbReference type="EMBL" id="CCM16771.1"/>
    </source>
</evidence>
<feature type="region of interest" description="Disordered" evidence="1">
    <location>
        <begin position="317"/>
        <end position="374"/>
    </location>
</feature>
<accession>A0A1E1IZT6</accession>
<name>A0A1E1IZT6_LEIGU</name>
<gene>
    <name evidence="2" type="primary">LgM4147LRVhigh.27.01450.00060</name>
    <name evidence="2" type="ORF">BN36_2742730</name>
</gene>
<dbReference type="EMBL" id="CALQ01001153">
    <property type="protein sequence ID" value="CCM16771.1"/>
    <property type="molecule type" value="Genomic_DNA"/>
</dbReference>
<feature type="compositionally biased region" description="Low complexity" evidence="1">
    <location>
        <begin position="817"/>
        <end position="831"/>
    </location>
</feature>
<protein>
    <submittedName>
        <fullName evidence="2">Uncharacterized protein</fullName>
    </submittedName>
</protein>
<reference evidence="2" key="1">
    <citation type="submission" date="2012-08" db="EMBL/GenBank/DDBJ databases">
        <title>Comparative genomics of metastatic and non-metastatic Leishmania guyanensis provides insights into polygenic factors involved in Leishmania RNA virus infection.</title>
        <authorList>
            <person name="Smith D."/>
            <person name="Hertz-Fowler C."/>
            <person name="Martin R."/>
            <person name="Dickens N."/>
            <person name="Fasel N."/>
            <person name="Falquet L."/>
            <person name="Beverley S."/>
            <person name="Zangger H."/>
            <person name="Calderon-Copete S."/>
            <person name="Mottram J."/>
            <person name="Xenarios I."/>
        </authorList>
    </citation>
    <scope>NUCLEOTIDE SEQUENCE</scope>
    <source>
        <strain evidence="2">MHOM/BR/75/M4147/SSU:IR2SAT-LUC</strain>
    </source>
</reference>
<feature type="compositionally biased region" description="Low complexity" evidence="1">
    <location>
        <begin position="333"/>
        <end position="345"/>
    </location>
</feature>
<proteinExistence type="predicted"/>
<evidence type="ECO:0000256" key="1">
    <source>
        <dbReference type="SAM" id="MobiDB-lite"/>
    </source>
</evidence>
<feature type="compositionally biased region" description="Basic and acidic residues" evidence="1">
    <location>
        <begin position="485"/>
        <end position="496"/>
    </location>
</feature>
<feature type="region of interest" description="Disordered" evidence="1">
    <location>
        <begin position="479"/>
        <end position="520"/>
    </location>
</feature>